<evidence type="ECO:0000313" key="3">
    <source>
        <dbReference type="Proteomes" id="UP000244336"/>
    </source>
</evidence>
<organism evidence="2 3">
    <name type="scientific">Panicum hallii var. hallii</name>
    <dbReference type="NCBI Taxonomy" id="1504633"/>
    <lineage>
        <taxon>Eukaryota</taxon>
        <taxon>Viridiplantae</taxon>
        <taxon>Streptophyta</taxon>
        <taxon>Embryophyta</taxon>
        <taxon>Tracheophyta</taxon>
        <taxon>Spermatophyta</taxon>
        <taxon>Magnoliopsida</taxon>
        <taxon>Liliopsida</taxon>
        <taxon>Poales</taxon>
        <taxon>Poaceae</taxon>
        <taxon>PACMAD clade</taxon>
        <taxon>Panicoideae</taxon>
        <taxon>Panicodae</taxon>
        <taxon>Paniceae</taxon>
        <taxon>Panicinae</taxon>
        <taxon>Panicum</taxon>
        <taxon>Panicum sect. Panicum</taxon>
    </lineage>
</organism>
<name>A0A2T7F3A5_9POAL</name>
<proteinExistence type="predicted"/>
<dbReference type="AlphaFoldDB" id="A0A2T7F3A5"/>
<evidence type="ECO:0000313" key="2">
    <source>
        <dbReference type="EMBL" id="PUZ74559.1"/>
    </source>
</evidence>
<evidence type="ECO:0000256" key="1">
    <source>
        <dbReference type="SAM" id="SignalP"/>
    </source>
</evidence>
<dbReference type="Proteomes" id="UP000244336">
    <property type="component" value="Chromosome 1"/>
</dbReference>
<gene>
    <name evidence="2" type="ORF">GQ55_1G074100</name>
</gene>
<evidence type="ECO:0008006" key="4">
    <source>
        <dbReference type="Google" id="ProtNLM"/>
    </source>
</evidence>
<dbReference type="Gramene" id="PUZ74559">
    <property type="protein sequence ID" value="PUZ74559"/>
    <property type="gene ID" value="GQ55_1G074100"/>
</dbReference>
<accession>A0A2T7F3A5</accession>
<sequence>MIMPNMMMLLLLMMVTILWIWERKKIRTTSASGTFVSACYSVRDLLKYSMSHIVRVQTAVVVLRTVVNIYFT</sequence>
<keyword evidence="3" id="KW-1185">Reference proteome</keyword>
<reference evidence="2 3" key="1">
    <citation type="submission" date="2018-04" db="EMBL/GenBank/DDBJ databases">
        <title>WGS assembly of Panicum hallii var. hallii HAL2.</title>
        <authorList>
            <person name="Lovell J."/>
            <person name="Jenkins J."/>
            <person name="Lowry D."/>
            <person name="Mamidi S."/>
            <person name="Sreedasyam A."/>
            <person name="Weng X."/>
            <person name="Barry K."/>
            <person name="Bonette J."/>
            <person name="Campitelli B."/>
            <person name="Daum C."/>
            <person name="Gordon S."/>
            <person name="Gould B."/>
            <person name="Lipzen A."/>
            <person name="MacQueen A."/>
            <person name="Palacio-Mejia J."/>
            <person name="Plott C."/>
            <person name="Shakirov E."/>
            <person name="Shu S."/>
            <person name="Yoshinaga Y."/>
            <person name="Zane M."/>
            <person name="Rokhsar D."/>
            <person name="Grimwood J."/>
            <person name="Schmutz J."/>
            <person name="Juenger T."/>
        </authorList>
    </citation>
    <scope>NUCLEOTIDE SEQUENCE [LARGE SCALE GENOMIC DNA]</scope>
    <source>
        <strain evidence="3">cv. HAL2</strain>
    </source>
</reference>
<protein>
    <recommendedName>
        <fullName evidence="4">Secreted protein</fullName>
    </recommendedName>
</protein>
<dbReference type="EMBL" id="CM009749">
    <property type="protein sequence ID" value="PUZ74559.1"/>
    <property type="molecule type" value="Genomic_DNA"/>
</dbReference>
<keyword evidence="1" id="KW-0732">Signal</keyword>
<feature type="signal peptide" evidence="1">
    <location>
        <begin position="1"/>
        <end position="23"/>
    </location>
</feature>
<feature type="chain" id="PRO_5015524455" description="Secreted protein" evidence="1">
    <location>
        <begin position="24"/>
        <end position="72"/>
    </location>
</feature>